<gene>
    <name evidence="7" type="ORF">C7402_10668</name>
</gene>
<dbReference type="InterPro" id="IPR058163">
    <property type="entry name" value="LysR-type_TF_proteobact-type"/>
</dbReference>
<dbReference type="PANTHER" id="PTHR30537:SF5">
    <property type="entry name" value="HTH-TYPE TRANSCRIPTIONAL ACTIVATOR TTDR-RELATED"/>
    <property type="match status" value="1"/>
</dbReference>
<evidence type="ECO:0000256" key="4">
    <source>
        <dbReference type="ARBA" id="ARBA00023163"/>
    </source>
</evidence>
<dbReference type="InterPro" id="IPR036388">
    <property type="entry name" value="WH-like_DNA-bd_sf"/>
</dbReference>
<evidence type="ECO:0000259" key="6">
    <source>
        <dbReference type="PROSITE" id="PS50931"/>
    </source>
</evidence>
<dbReference type="SUPFAM" id="SSF46785">
    <property type="entry name" value="Winged helix' DNA-binding domain"/>
    <property type="match status" value="1"/>
</dbReference>
<organism evidence="7 8">
    <name type="scientific">Paraburkholderia unamae</name>
    <dbReference type="NCBI Taxonomy" id="219649"/>
    <lineage>
        <taxon>Bacteria</taxon>
        <taxon>Pseudomonadati</taxon>
        <taxon>Pseudomonadota</taxon>
        <taxon>Betaproteobacteria</taxon>
        <taxon>Burkholderiales</taxon>
        <taxon>Burkholderiaceae</taxon>
        <taxon>Paraburkholderia</taxon>
    </lineage>
</organism>
<name>A0ABX5KQA5_9BURK</name>
<feature type="domain" description="HTH lysR-type" evidence="6">
    <location>
        <begin position="1"/>
        <end position="60"/>
    </location>
</feature>
<dbReference type="EMBL" id="QEOB01000006">
    <property type="protein sequence ID" value="PVX83664.1"/>
    <property type="molecule type" value="Genomic_DNA"/>
</dbReference>
<dbReference type="Gene3D" id="1.10.10.10">
    <property type="entry name" value="Winged helix-like DNA-binding domain superfamily/Winged helix DNA-binding domain"/>
    <property type="match status" value="1"/>
</dbReference>
<feature type="region of interest" description="Disordered" evidence="5">
    <location>
        <begin position="315"/>
        <end position="363"/>
    </location>
</feature>
<dbReference type="Gene3D" id="3.40.190.290">
    <property type="match status" value="1"/>
</dbReference>
<evidence type="ECO:0000256" key="2">
    <source>
        <dbReference type="ARBA" id="ARBA00023015"/>
    </source>
</evidence>
<evidence type="ECO:0000313" key="8">
    <source>
        <dbReference type="Proteomes" id="UP000245712"/>
    </source>
</evidence>
<comment type="caution">
    <text evidence="7">The sequence shown here is derived from an EMBL/GenBank/DDBJ whole genome shotgun (WGS) entry which is preliminary data.</text>
</comment>
<comment type="similarity">
    <text evidence="1">Belongs to the LysR transcriptional regulatory family.</text>
</comment>
<sequence>MDRTLHAMSVFSHVARTGSFTAAAETLGISAASASTLIRQLEGHLGVTLLQRSTRCVRTTTEGGEYQEHCERILGEIEEMAQHLNGAGKVARGRLAVDVDQEVADSILPLMPTFRSAYPEVGLRVDVGGEAEGLIANGVDCAVVVGNLSDSSLRSRRVGEFRAITVASPAYLATVPFPAQPEDLQHLEVIHYSPRRFGPAREFRYSLDGAETRIRLSEKISVADARSAVRYAVEGFGIAQVCERMVAEDLAAGRLVSILDDYAPSPLPISVLYADRRQVPMSIRAFIDWIQGKLQQRPEADARVASVVDASGMGSRTGAQKGTLSHYEFRREHGSASARSSRILEPGALPKPDSQHRCAYTQV</sequence>
<evidence type="ECO:0000256" key="3">
    <source>
        <dbReference type="ARBA" id="ARBA00023125"/>
    </source>
</evidence>
<dbReference type="InterPro" id="IPR000847">
    <property type="entry name" value="LysR_HTH_N"/>
</dbReference>
<dbReference type="Pfam" id="PF03466">
    <property type="entry name" value="LysR_substrate"/>
    <property type="match status" value="1"/>
</dbReference>
<dbReference type="PANTHER" id="PTHR30537">
    <property type="entry name" value="HTH-TYPE TRANSCRIPTIONAL REGULATOR"/>
    <property type="match status" value="1"/>
</dbReference>
<keyword evidence="4" id="KW-0804">Transcription</keyword>
<dbReference type="RefSeq" id="WP_112171193.1">
    <property type="nucleotide sequence ID" value="NZ_QEOB01000006.1"/>
</dbReference>
<dbReference type="InterPro" id="IPR036390">
    <property type="entry name" value="WH_DNA-bd_sf"/>
</dbReference>
<protein>
    <submittedName>
        <fullName evidence="7">LysR family transcriptional regulator</fullName>
    </submittedName>
</protein>
<dbReference type="InterPro" id="IPR005119">
    <property type="entry name" value="LysR_subst-bd"/>
</dbReference>
<dbReference type="SUPFAM" id="SSF53850">
    <property type="entry name" value="Periplasmic binding protein-like II"/>
    <property type="match status" value="1"/>
</dbReference>
<dbReference type="Proteomes" id="UP000245712">
    <property type="component" value="Unassembled WGS sequence"/>
</dbReference>
<reference evidence="7 8" key="1">
    <citation type="submission" date="2018-05" db="EMBL/GenBank/DDBJ databases">
        <title>Genomic Encyclopedia of Type Strains, Phase IV (KMG-V): Genome sequencing to study the core and pangenomes of soil and plant-associated prokaryotes.</title>
        <authorList>
            <person name="Whitman W."/>
        </authorList>
    </citation>
    <scope>NUCLEOTIDE SEQUENCE [LARGE SCALE GENOMIC DNA]</scope>
    <source>
        <strain evidence="7 8">SCZa-39</strain>
    </source>
</reference>
<dbReference type="Pfam" id="PF00126">
    <property type="entry name" value="HTH_1"/>
    <property type="match status" value="1"/>
</dbReference>
<proteinExistence type="inferred from homology"/>
<evidence type="ECO:0000256" key="1">
    <source>
        <dbReference type="ARBA" id="ARBA00009437"/>
    </source>
</evidence>
<dbReference type="PROSITE" id="PS50931">
    <property type="entry name" value="HTH_LYSR"/>
    <property type="match status" value="1"/>
</dbReference>
<evidence type="ECO:0000256" key="5">
    <source>
        <dbReference type="SAM" id="MobiDB-lite"/>
    </source>
</evidence>
<evidence type="ECO:0000313" key="7">
    <source>
        <dbReference type="EMBL" id="PVX83664.1"/>
    </source>
</evidence>
<keyword evidence="8" id="KW-1185">Reference proteome</keyword>
<accession>A0ABX5KQA5</accession>
<keyword evidence="2" id="KW-0805">Transcription regulation</keyword>
<keyword evidence="3" id="KW-0238">DNA-binding</keyword>